<dbReference type="EMBL" id="BBXV01000027">
    <property type="protein sequence ID" value="GAQ18489.1"/>
    <property type="molecule type" value="Genomic_DNA"/>
</dbReference>
<dbReference type="GO" id="GO:0006508">
    <property type="term" value="P:proteolysis"/>
    <property type="evidence" value="ECO:0007669"/>
    <property type="project" value="UniProtKB-KW"/>
</dbReference>
<protein>
    <submittedName>
        <fullName evidence="7">UBA/THIF-type NAD/FAD binding protein</fullName>
    </submittedName>
</protein>
<organism evidence="7 8">
    <name type="scientific">Oceanobacillus picturae</name>
    <dbReference type="NCBI Taxonomy" id="171693"/>
    <lineage>
        <taxon>Bacteria</taxon>
        <taxon>Bacillati</taxon>
        <taxon>Bacillota</taxon>
        <taxon>Bacilli</taxon>
        <taxon>Bacillales</taxon>
        <taxon>Bacillaceae</taxon>
        <taxon>Oceanobacillus</taxon>
    </lineage>
</organism>
<name>A0A0U9H9M3_9BACI</name>
<dbReference type="Proteomes" id="UP000052946">
    <property type="component" value="Unassembled WGS sequence"/>
</dbReference>
<sequence length="153" mass="18557">MWENVVNKKNVLHKMNNYRQINRKDLEAGGILIGRILIENENYVIDDVTIPTQYDKRTRNRFKRNPKGHQEYYDDLFRETDGRCFYLGEWHTHPERLPRPSFIDKRNWKRINELKFETEDLFFIILGTTDLKVWSISKNEDKIILLDREDKNG</sequence>
<feature type="domain" description="JAB" evidence="6">
    <location>
        <begin position="24"/>
        <end position="135"/>
    </location>
</feature>
<evidence type="ECO:0000313" key="8">
    <source>
        <dbReference type="Proteomes" id="UP000052946"/>
    </source>
</evidence>
<dbReference type="AlphaFoldDB" id="A0A0U9H9M3"/>
<comment type="caution">
    <text evidence="7">The sequence shown here is derived from an EMBL/GenBank/DDBJ whole genome shotgun (WGS) entry which is preliminary data.</text>
</comment>
<evidence type="ECO:0000259" key="6">
    <source>
        <dbReference type="Pfam" id="PF14464"/>
    </source>
</evidence>
<accession>A0A0U9H9M3</accession>
<reference evidence="8" key="1">
    <citation type="submission" date="2015-07" db="EMBL/GenBank/DDBJ databases">
        <title>Draft Genome Sequence of Oceanobacillus picturae Heshi-B3 that Was Isolated from Fermented Rice Bran with Aging Salted Mackerel, Which Was Named Heshiko as Traditional Fermented Seafood in Japan.</title>
        <authorList>
            <person name="Akuzawa S."/>
            <person name="Nakagawa J."/>
            <person name="Kanekatsu T."/>
            <person name="Kanesaki Y."/>
            <person name="Suzuki T."/>
        </authorList>
    </citation>
    <scope>NUCLEOTIDE SEQUENCE [LARGE SCALE GENOMIC DNA]</scope>
    <source>
        <strain evidence="8">Heshi-B3</strain>
    </source>
</reference>
<keyword evidence="1" id="KW-0645">Protease</keyword>
<reference evidence="7 8" key="2">
    <citation type="journal article" date="2016" name="Genome Announc.">
        <title>Draft Genome Sequence of Oceanobacillus picturae Heshi-B3, Isolated from Fermented Rice Bran in a Traditional Japanese Seafood Dish.</title>
        <authorList>
            <person name="Akuzawa S."/>
            <person name="Nagaoka J."/>
            <person name="Kanekatsu M."/>
            <person name="Kanesaki Y."/>
            <person name="Suzuki T."/>
        </authorList>
    </citation>
    <scope>NUCLEOTIDE SEQUENCE [LARGE SCALE GENOMIC DNA]</scope>
    <source>
        <strain evidence="7 8">Heshi-B3</strain>
    </source>
</reference>
<evidence type="ECO:0000256" key="5">
    <source>
        <dbReference type="ARBA" id="ARBA00023049"/>
    </source>
</evidence>
<proteinExistence type="predicted"/>
<keyword evidence="3" id="KW-0378">Hydrolase</keyword>
<dbReference type="SUPFAM" id="SSF102712">
    <property type="entry name" value="JAB1/MPN domain"/>
    <property type="match status" value="1"/>
</dbReference>
<evidence type="ECO:0000313" key="7">
    <source>
        <dbReference type="EMBL" id="GAQ18489.1"/>
    </source>
</evidence>
<keyword evidence="5" id="KW-0482">Metalloprotease</keyword>
<dbReference type="GO" id="GO:0046872">
    <property type="term" value="F:metal ion binding"/>
    <property type="evidence" value="ECO:0007669"/>
    <property type="project" value="UniProtKB-KW"/>
</dbReference>
<keyword evidence="4" id="KW-0862">Zinc</keyword>
<dbReference type="InterPro" id="IPR028090">
    <property type="entry name" value="JAB_dom_prok"/>
</dbReference>
<dbReference type="Pfam" id="PF14464">
    <property type="entry name" value="Prok-JAB"/>
    <property type="match status" value="1"/>
</dbReference>
<dbReference type="Gene3D" id="3.40.140.10">
    <property type="entry name" value="Cytidine Deaminase, domain 2"/>
    <property type="match status" value="1"/>
</dbReference>
<evidence type="ECO:0000256" key="1">
    <source>
        <dbReference type="ARBA" id="ARBA00022670"/>
    </source>
</evidence>
<evidence type="ECO:0000256" key="3">
    <source>
        <dbReference type="ARBA" id="ARBA00022801"/>
    </source>
</evidence>
<keyword evidence="2" id="KW-0479">Metal-binding</keyword>
<evidence type="ECO:0000256" key="2">
    <source>
        <dbReference type="ARBA" id="ARBA00022723"/>
    </source>
</evidence>
<dbReference type="GO" id="GO:0008237">
    <property type="term" value="F:metallopeptidase activity"/>
    <property type="evidence" value="ECO:0007669"/>
    <property type="project" value="UniProtKB-KW"/>
</dbReference>
<evidence type="ECO:0000256" key="4">
    <source>
        <dbReference type="ARBA" id="ARBA00022833"/>
    </source>
</evidence>
<gene>
    <name evidence="7" type="ORF">OPHB3_2429</name>
</gene>